<evidence type="ECO:0000256" key="1">
    <source>
        <dbReference type="SAM" id="MobiDB-lite"/>
    </source>
</evidence>
<dbReference type="Proteomes" id="UP000515121">
    <property type="component" value="Unplaced"/>
</dbReference>
<dbReference type="KEGG" id="dzi:111295860"/>
<accession>A0A6P5YYJ1</accession>
<sequence>MENKRQVSGSSSSSSSSSSSVSLDHLFGPKDSSSSSSSTSGIFDTIFPPPSTVLGRDSSHSGMMGSWNNQGLPHHGKYGNPDHTTDSKGQSSGTTNKDKSSSVYHNETVEPCNLSSSIYYGGQENYSPRKKTTESPHYFKKDGGDDDPNGNNSGGASRGNWWQGMKAVDFC</sequence>
<feature type="compositionally biased region" description="Basic and acidic residues" evidence="1">
    <location>
        <begin position="131"/>
        <end position="143"/>
    </location>
</feature>
<dbReference type="PANTHER" id="PTHR33738">
    <property type="entry name" value="EMB|CAB82975.1"/>
    <property type="match status" value="1"/>
</dbReference>
<dbReference type="PANTHER" id="PTHR33738:SF21">
    <property type="entry name" value="TPRXL"/>
    <property type="match status" value="1"/>
</dbReference>
<feature type="compositionally biased region" description="Low complexity" evidence="1">
    <location>
        <begin position="7"/>
        <end position="22"/>
    </location>
</feature>
<organism evidence="2 3">
    <name type="scientific">Durio zibethinus</name>
    <name type="common">Durian</name>
    <dbReference type="NCBI Taxonomy" id="66656"/>
    <lineage>
        <taxon>Eukaryota</taxon>
        <taxon>Viridiplantae</taxon>
        <taxon>Streptophyta</taxon>
        <taxon>Embryophyta</taxon>
        <taxon>Tracheophyta</taxon>
        <taxon>Spermatophyta</taxon>
        <taxon>Magnoliopsida</taxon>
        <taxon>eudicotyledons</taxon>
        <taxon>Gunneridae</taxon>
        <taxon>Pentapetalae</taxon>
        <taxon>rosids</taxon>
        <taxon>malvids</taxon>
        <taxon>Malvales</taxon>
        <taxon>Malvaceae</taxon>
        <taxon>Helicteroideae</taxon>
        <taxon>Durio</taxon>
    </lineage>
</organism>
<dbReference type="RefSeq" id="XP_022745362.1">
    <property type="nucleotide sequence ID" value="XM_022889627.1"/>
</dbReference>
<proteinExistence type="predicted"/>
<gene>
    <name evidence="3" type="primary">LOC111295860</name>
</gene>
<keyword evidence="2" id="KW-1185">Reference proteome</keyword>
<dbReference type="AlphaFoldDB" id="A0A6P5YYJ1"/>
<feature type="region of interest" description="Disordered" evidence="1">
    <location>
        <begin position="1"/>
        <end position="171"/>
    </location>
</feature>
<protein>
    <submittedName>
        <fullName evidence="3">Suppressor protein SRP40-like isoform X1</fullName>
    </submittedName>
</protein>
<dbReference type="GeneID" id="111295860"/>
<name>A0A6P5YYJ1_DURZI</name>
<reference evidence="3" key="1">
    <citation type="submission" date="2025-08" db="UniProtKB">
        <authorList>
            <consortium name="RefSeq"/>
        </authorList>
    </citation>
    <scope>IDENTIFICATION</scope>
    <source>
        <tissue evidence="3">Fruit stalk</tissue>
    </source>
</reference>
<dbReference type="OrthoDB" id="986723at2759"/>
<feature type="compositionally biased region" description="Polar residues" evidence="1">
    <location>
        <begin position="87"/>
        <end position="105"/>
    </location>
</feature>
<evidence type="ECO:0000313" key="2">
    <source>
        <dbReference type="Proteomes" id="UP000515121"/>
    </source>
</evidence>
<evidence type="ECO:0000313" key="3">
    <source>
        <dbReference type="RefSeq" id="XP_022745362.1"/>
    </source>
</evidence>